<reference evidence="2" key="1">
    <citation type="submission" date="2022-10" db="EMBL/GenBank/DDBJ databases">
        <title>Fusarium specimens isolated from Avocado Roots.</title>
        <authorList>
            <person name="Stajich J."/>
            <person name="Roper C."/>
            <person name="Heimlech-Rivalta G."/>
        </authorList>
    </citation>
    <scope>NUCLEOTIDE SEQUENCE</scope>
    <source>
        <strain evidence="2">CF00143</strain>
    </source>
</reference>
<dbReference type="AlphaFoldDB" id="A0A9W8PPB1"/>
<dbReference type="EMBL" id="JAPDHF010000009">
    <property type="protein sequence ID" value="KAJ4013079.1"/>
    <property type="molecule type" value="Genomic_DNA"/>
</dbReference>
<proteinExistence type="predicted"/>
<feature type="region of interest" description="Disordered" evidence="1">
    <location>
        <begin position="1"/>
        <end position="29"/>
    </location>
</feature>
<evidence type="ECO:0000313" key="2">
    <source>
        <dbReference type="EMBL" id="KAJ4013079.1"/>
    </source>
</evidence>
<gene>
    <name evidence="2" type="ORF">NW766_006899</name>
</gene>
<name>A0A9W8PPB1_9HYPO</name>
<protein>
    <submittedName>
        <fullName evidence="2">Uncharacterized protein</fullName>
    </submittedName>
</protein>
<evidence type="ECO:0000313" key="3">
    <source>
        <dbReference type="Proteomes" id="UP001152130"/>
    </source>
</evidence>
<accession>A0A9W8PPB1</accession>
<sequence>MSVVAEDITPSMARKRSAPSDGKDARKASLARIEELESKLARYERDGYDGLPSTLPPRASDWPKKGIYPPPTIVSFFSTRPSSQQIKIWELHSPVY</sequence>
<organism evidence="2 3">
    <name type="scientific">Fusarium irregulare</name>
    <dbReference type="NCBI Taxonomy" id="2494466"/>
    <lineage>
        <taxon>Eukaryota</taxon>
        <taxon>Fungi</taxon>
        <taxon>Dikarya</taxon>
        <taxon>Ascomycota</taxon>
        <taxon>Pezizomycotina</taxon>
        <taxon>Sordariomycetes</taxon>
        <taxon>Hypocreomycetidae</taxon>
        <taxon>Hypocreales</taxon>
        <taxon>Nectriaceae</taxon>
        <taxon>Fusarium</taxon>
        <taxon>Fusarium incarnatum-equiseti species complex</taxon>
    </lineage>
</organism>
<evidence type="ECO:0000256" key="1">
    <source>
        <dbReference type="SAM" id="MobiDB-lite"/>
    </source>
</evidence>
<keyword evidence="3" id="KW-1185">Reference proteome</keyword>
<dbReference type="Proteomes" id="UP001152130">
    <property type="component" value="Unassembled WGS sequence"/>
</dbReference>
<comment type="caution">
    <text evidence="2">The sequence shown here is derived from an EMBL/GenBank/DDBJ whole genome shotgun (WGS) entry which is preliminary data.</text>
</comment>